<evidence type="ECO:0000313" key="1">
    <source>
        <dbReference type="EMBL" id="CAG8598654.1"/>
    </source>
</evidence>
<keyword evidence="2" id="KW-1185">Reference proteome</keyword>
<reference evidence="1" key="1">
    <citation type="submission" date="2021-06" db="EMBL/GenBank/DDBJ databases">
        <authorList>
            <person name="Kallberg Y."/>
            <person name="Tangrot J."/>
            <person name="Rosling A."/>
        </authorList>
    </citation>
    <scope>NUCLEOTIDE SEQUENCE</scope>
    <source>
        <strain evidence="1">MA461A</strain>
    </source>
</reference>
<name>A0ACA9MP47_9GLOM</name>
<protein>
    <submittedName>
        <fullName evidence="1">19352_t:CDS:1</fullName>
    </submittedName>
</protein>
<comment type="caution">
    <text evidence="1">The sequence shown here is derived from an EMBL/GenBank/DDBJ whole genome shotgun (WGS) entry which is preliminary data.</text>
</comment>
<sequence length="535" mass="61814">MTSESCETFSNNVILTNECYDEIFQHLLNDNDKNTLHTFLLVNRSFCRKIVPLLWSKPFSLLKLDPSKSFIRTFVLCLNSNEKFKLFNNILKIKDKIIEEYSALFDYPALIRELDFWGLYECVRIWVQEVRSKSVRIESWTNDTTLYLIKVLIRRGQHINYLNLINNDKIIEIPPITRLCKADVAFSKLQYLYCGGYNADVKSYPKLMEYCKNIMEIDIVHYHKSSDSSLAALIRSQRGLKKITYRSVSGGTWRLVAALSQTPFLKSVSFICTDFADTSSRGLITCDNLEVLELLDCRGNDFEKFWKPIMERSKFRLKKLSLARTSINKEAIEILIRNAGEKLEEITVDYIVTSTIPRFLEMLVKNCPNIVYLKLFLLHPEELTTLLSTISVTFKLKQLVIRTSDMDVTSILPGLAKLVPSSLRLLDMDMMISSKALQEFLNECEAPIQRLILNAGHTITDDHIMILIQYAKERGCLKSLGYTYRTLSWNLSSCVSQEVENKAKELISFYNPEDPADFLFPLDRNDELIGSDTWD</sequence>
<organism evidence="1 2">
    <name type="scientific">Racocetra persica</name>
    <dbReference type="NCBI Taxonomy" id="160502"/>
    <lineage>
        <taxon>Eukaryota</taxon>
        <taxon>Fungi</taxon>
        <taxon>Fungi incertae sedis</taxon>
        <taxon>Mucoromycota</taxon>
        <taxon>Glomeromycotina</taxon>
        <taxon>Glomeromycetes</taxon>
        <taxon>Diversisporales</taxon>
        <taxon>Gigasporaceae</taxon>
        <taxon>Racocetra</taxon>
    </lineage>
</organism>
<dbReference type="EMBL" id="CAJVQC010008977">
    <property type="protein sequence ID" value="CAG8598654.1"/>
    <property type="molecule type" value="Genomic_DNA"/>
</dbReference>
<accession>A0ACA9MP47</accession>
<dbReference type="Proteomes" id="UP000789920">
    <property type="component" value="Unassembled WGS sequence"/>
</dbReference>
<evidence type="ECO:0000313" key="2">
    <source>
        <dbReference type="Proteomes" id="UP000789920"/>
    </source>
</evidence>
<proteinExistence type="predicted"/>
<gene>
    <name evidence="1" type="ORF">RPERSI_LOCUS5825</name>
</gene>